<organism evidence="1 2">
    <name type="scientific">Patagioenas fasciata monilis</name>
    <dbReference type="NCBI Taxonomy" id="372326"/>
    <lineage>
        <taxon>Eukaryota</taxon>
        <taxon>Metazoa</taxon>
        <taxon>Chordata</taxon>
        <taxon>Craniata</taxon>
        <taxon>Vertebrata</taxon>
        <taxon>Euteleostomi</taxon>
        <taxon>Archelosauria</taxon>
        <taxon>Archosauria</taxon>
        <taxon>Dinosauria</taxon>
        <taxon>Saurischia</taxon>
        <taxon>Theropoda</taxon>
        <taxon>Coelurosauria</taxon>
        <taxon>Aves</taxon>
        <taxon>Neognathae</taxon>
        <taxon>Neoaves</taxon>
        <taxon>Columbimorphae</taxon>
        <taxon>Columbiformes</taxon>
        <taxon>Columbidae</taxon>
        <taxon>Patagioenas</taxon>
    </lineage>
</organism>
<protein>
    <submittedName>
        <fullName evidence="1">Uncharacterized protein</fullName>
    </submittedName>
</protein>
<evidence type="ECO:0000313" key="1">
    <source>
        <dbReference type="EMBL" id="OPJ66464.1"/>
    </source>
</evidence>
<name>A0A1V4J345_PATFA</name>
<sequence>MGLMCACPRSARGATYCGRLVPLQAFILWWRPWEVSLKEKERREVSNTRRILLMGGDKRRITRRRVHPKDAIGSCKRASSGM</sequence>
<dbReference type="AlphaFoldDB" id="A0A1V4J345"/>
<reference evidence="1 2" key="1">
    <citation type="submission" date="2016-02" db="EMBL/GenBank/DDBJ databases">
        <title>Band-tailed pigeon sequencing and assembly.</title>
        <authorList>
            <person name="Soares A.E."/>
            <person name="Novak B.J."/>
            <person name="Rice E.S."/>
            <person name="O'Connell B."/>
            <person name="Chang D."/>
            <person name="Weber S."/>
            <person name="Shapiro B."/>
        </authorList>
    </citation>
    <scope>NUCLEOTIDE SEQUENCE [LARGE SCALE GENOMIC DNA]</scope>
    <source>
        <strain evidence="1">BTP2013</strain>
        <tissue evidence="1">Blood</tissue>
    </source>
</reference>
<dbReference type="EMBL" id="LSYS01009367">
    <property type="protein sequence ID" value="OPJ66464.1"/>
    <property type="molecule type" value="Genomic_DNA"/>
</dbReference>
<comment type="caution">
    <text evidence="1">The sequence shown here is derived from an EMBL/GenBank/DDBJ whole genome shotgun (WGS) entry which is preliminary data.</text>
</comment>
<accession>A0A1V4J345</accession>
<dbReference type="Proteomes" id="UP000190648">
    <property type="component" value="Unassembled WGS sequence"/>
</dbReference>
<proteinExistence type="predicted"/>
<keyword evidence="2" id="KW-1185">Reference proteome</keyword>
<evidence type="ECO:0000313" key="2">
    <source>
        <dbReference type="Proteomes" id="UP000190648"/>
    </source>
</evidence>
<gene>
    <name evidence="1" type="ORF">AV530_016523</name>
</gene>